<feature type="domain" description="Alpha-glycerophosphate oxidase C-terminal" evidence="9">
    <location>
        <begin position="407"/>
        <end position="506"/>
    </location>
</feature>
<evidence type="ECO:0000313" key="10">
    <source>
        <dbReference type="EMBL" id="MXP21407.1"/>
    </source>
</evidence>
<keyword evidence="11" id="KW-1185">Reference proteome</keyword>
<dbReference type="PROSITE" id="PS00978">
    <property type="entry name" value="FAD_G3PDH_2"/>
    <property type="match status" value="1"/>
</dbReference>
<dbReference type="GO" id="GO:0006071">
    <property type="term" value="P:glycerol metabolic process"/>
    <property type="evidence" value="ECO:0007669"/>
    <property type="project" value="UniProtKB-KW"/>
</dbReference>
<comment type="catalytic activity">
    <reaction evidence="7">
        <text>a quinone + sn-glycerol 3-phosphate = dihydroxyacetone phosphate + a quinol</text>
        <dbReference type="Rhea" id="RHEA:18977"/>
        <dbReference type="ChEBI" id="CHEBI:24646"/>
        <dbReference type="ChEBI" id="CHEBI:57597"/>
        <dbReference type="ChEBI" id="CHEBI:57642"/>
        <dbReference type="ChEBI" id="CHEBI:132124"/>
        <dbReference type="EC" id="1.1.5.3"/>
    </reaction>
</comment>
<feature type="domain" description="FAD dependent oxidoreductase" evidence="8">
    <location>
        <begin position="24"/>
        <end position="346"/>
    </location>
</feature>
<evidence type="ECO:0000259" key="9">
    <source>
        <dbReference type="Pfam" id="PF16901"/>
    </source>
</evidence>
<evidence type="ECO:0000259" key="8">
    <source>
        <dbReference type="Pfam" id="PF01266"/>
    </source>
</evidence>
<keyword evidence="5" id="KW-0274">FAD</keyword>
<dbReference type="Gene3D" id="3.30.9.10">
    <property type="entry name" value="D-Amino Acid Oxidase, subunit A, domain 2"/>
    <property type="match status" value="1"/>
</dbReference>
<dbReference type="InterPro" id="IPR036188">
    <property type="entry name" value="FAD/NAD-bd_sf"/>
</dbReference>
<dbReference type="Proteomes" id="UP000475545">
    <property type="component" value="Unassembled WGS sequence"/>
</dbReference>
<dbReference type="GO" id="GO:0004368">
    <property type="term" value="F:glycerol-3-phosphate dehydrogenase (quinone) activity"/>
    <property type="evidence" value="ECO:0007669"/>
    <property type="project" value="UniProtKB-EC"/>
</dbReference>
<organism evidence="10 11">
    <name type="scientific">Gordonia mangrovi</name>
    <dbReference type="NCBI Taxonomy" id="2665643"/>
    <lineage>
        <taxon>Bacteria</taxon>
        <taxon>Bacillati</taxon>
        <taxon>Actinomycetota</taxon>
        <taxon>Actinomycetes</taxon>
        <taxon>Mycobacteriales</taxon>
        <taxon>Gordoniaceae</taxon>
        <taxon>Gordonia</taxon>
    </lineage>
</organism>
<evidence type="ECO:0000256" key="7">
    <source>
        <dbReference type="RuleBase" id="RU361217"/>
    </source>
</evidence>
<dbReference type="SUPFAM" id="SSF51905">
    <property type="entry name" value="FAD/NAD(P)-binding domain"/>
    <property type="match status" value="1"/>
</dbReference>
<dbReference type="RefSeq" id="WP_160901603.1">
    <property type="nucleotide sequence ID" value="NZ_CP102850.1"/>
</dbReference>
<gene>
    <name evidence="10" type="ORF">GIY30_08595</name>
</gene>
<keyword evidence="6 7" id="KW-0560">Oxidoreductase</keyword>
<evidence type="ECO:0000313" key="11">
    <source>
        <dbReference type="Proteomes" id="UP000475545"/>
    </source>
</evidence>
<dbReference type="EC" id="1.1.5.3" evidence="7"/>
<dbReference type="InterPro" id="IPR000447">
    <property type="entry name" value="G3P_DH_FAD-dep"/>
</dbReference>
<dbReference type="Pfam" id="PF16901">
    <property type="entry name" value="DAO_C"/>
    <property type="match status" value="1"/>
</dbReference>
<keyword evidence="4" id="KW-0319">Glycerol metabolism</keyword>
<dbReference type="GO" id="GO:0009331">
    <property type="term" value="C:glycerol-3-phosphate dehydrogenase (FAD) complex"/>
    <property type="evidence" value="ECO:0007669"/>
    <property type="project" value="UniProtKB-UniRule"/>
</dbReference>
<dbReference type="InterPro" id="IPR038299">
    <property type="entry name" value="DAO_C_sf"/>
</dbReference>
<dbReference type="Gene3D" id="3.50.50.60">
    <property type="entry name" value="FAD/NAD(P)-binding domain"/>
    <property type="match status" value="1"/>
</dbReference>
<comment type="similarity">
    <text evidence="2 7">Belongs to the FAD-dependent glycerol-3-phosphate dehydrogenase family.</text>
</comment>
<dbReference type="PRINTS" id="PR01001">
    <property type="entry name" value="FADG3PDH"/>
</dbReference>
<accession>A0A6L7GPX3</accession>
<evidence type="ECO:0000256" key="3">
    <source>
        <dbReference type="ARBA" id="ARBA00022630"/>
    </source>
</evidence>
<dbReference type="Gene3D" id="1.10.8.870">
    <property type="entry name" value="Alpha-glycerophosphate oxidase, cap domain"/>
    <property type="match status" value="1"/>
</dbReference>
<name>A0A6L7GPX3_9ACTN</name>
<dbReference type="GO" id="GO:0046168">
    <property type="term" value="P:glycerol-3-phosphate catabolic process"/>
    <property type="evidence" value="ECO:0007669"/>
    <property type="project" value="TreeGrafter"/>
</dbReference>
<evidence type="ECO:0000256" key="5">
    <source>
        <dbReference type="ARBA" id="ARBA00022827"/>
    </source>
</evidence>
<dbReference type="EMBL" id="WMBR01000002">
    <property type="protein sequence ID" value="MXP21407.1"/>
    <property type="molecule type" value="Genomic_DNA"/>
</dbReference>
<protein>
    <recommendedName>
        <fullName evidence="7">Glycerol-3-phosphate dehydrogenase</fullName>
        <ecNumber evidence="7">1.1.5.3</ecNumber>
    </recommendedName>
</protein>
<dbReference type="PANTHER" id="PTHR11985">
    <property type="entry name" value="GLYCEROL-3-PHOSPHATE DEHYDROGENASE"/>
    <property type="match status" value="1"/>
</dbReference>
<dbReference type="PANTHER" id="PTHR11985:SF35">
    <property type="entry name" value="ANAEROBIC GLYCEROL-3-PHOSPHATE DEHYDROGENASE SUBUNIT A"/>
    <property type="match status" value="1"/>
</dbReference>
<dbReference type="PROSITE" id="PS00977">
    <property type="entry name" value="FAD_G3PDH_1"/>
    <property type="match status" value="1"/>
</dbReference>
<comment type="caution">
    <text evidence="10">The sequence shown here is derived from an EMBL/GenBank/DDBJ whole genome shotgun (WGS) entry which is preliminary data.</text>
</comment>
<evidence type="ECO:0000256" key="1">
    <source>
        <dbReference type="ARBA" id="ARBA00001974"/>
    </source>
</evidence>
<dbReference type="InterPro" id="IPR031656">
    <property type="entry name" value="DAO_C"/>
</dbReference>
<reference evidence="10 11" key="1">
    <citation type="submission" date="2019-11" db="EMBL/GenBank/DDBJ databases">
        <title>Gordonia sp. nov., a novel actinobacterium isolated from mangrove soil in Hainan.</title>
        <authorList>
            <person name="Huang X."/>
            <person name="Xie Y."/>
            <person name="Chu X."/>
            <person name="Xiao K."/>
        </authorList>
    </citation>
    <scope>NUCLEOTIDE SEQUENCE [LARGE SCALE GENOMIC DNA]</scope>
    <source>
        <strain evidence="10 11">HNM0687</strain>
    </source>
</reference>
<sequence>MTGLDATRRRRWLSELAEQDHPLDVLVVGGGITGVGVALDAATRGLRVGLVEAHDLAYGTSRWSSKLVHGGLRYLAGAHLPIAYESAVERHHLMTTIAPHLIRPLAQVVPDFGARTAAAMIRTGVGAGDVLRRVARTPASVLPGPRRLSVTETLQLCPQTSRSGLRGSTAHFDGQLVDDARLVVTVARTAAAFGAMICTHTRADRVTGTGARLTDARTGETFDVAARTVVNAAGVWAGEVDPTVRIRPSRGTHLILDAATFGHPAGALTVPVAGSISRFVFALPEPLGRVFVGLTDVDAPGPIPDVPQASHAEVDYLLEAINPALDRPVTRSDIIGTYAGLRPLVDVGDGRSSGAGSLADLSRRHRIQVSDQTVVGVLGGKLTTYRRMAQDAVDAAVAAGGLPAGRCITATTPLIGAAGIAQPPELPASLISRFGSEATKVVSSAQVERPLEPIVDEIDVVRAEVEFALTHEGALTVGDVLHRRTRIGLVDADADRARPAITEIVEQVRSQ</sequence>
<dbReference type="Pfam" id="PF01266">
    <property type="entry name" value="DAO"/>
    <property type="match status" value="1"/>
</dbReference>
<evidence type="ECO:0000256" key="2">
    <source>
        <dbReference type="ARBA" id="ARBA00007330"/>
    </source>
</evidence>
<comment type="cofactor">
    <cofactor evidence="1 7">
        <name>FAD</name>
        <dbReference type="ChEBI" id="CHEBI:57692"/>
    </cofactor>
</comment>
<dbReference type="InterPro" id="IPR006076">
    <property type="entry name" value="FAD-dep_OxRdtase"/>
</dbReference>
<evidence type="ECO:0000256" key="4">
    <source>
        <dbReference type="ARBA" id="ARBA00022798"/>
    </source>
</evidence>
<evidence type="ECO:0000256" key="6">
    <source>
        <dbReference type="ARBA" id="ARBA00023002"/>
    </source>
</evidence>
<keyword evidence="3 7" id="KW-0285">Flavoprotein</keyword>
<proteinExistence type="inferred from homology"/>
<dbReference type="AlphaFoldDB" id="A0A6L7GPX3"/>